<evidence type="ECO:0000313" key="7">
    <source>
        <dbReference type="EMBL" id="QHT33786.1"/>
    </source>
</evidence>
<accession>A0A6C0EXA5</accession>
<evidence type="ECO:0000256" key="5">
    <source>
        <dbReference type="SAM" id="MobiDB-lite"/>
    </source>
</evidence>
<name>A0A6C0EXA5_9ZZZZ</name>
<dbReference type="SMART" id="SM00487">
    <property type="entry name" value="DEXDc"/>
    <property type="match status" value="1"/>
</dbReference>
<sequence length="561" mass="64029">MLHKTSISNQGYSIYKDKITEIELDVIRNDMTIKPFTCPGYGNEEDVTPYKLYKENTDKIYVPYFYGRNKFGIPEVSKLNDPEPTSIAFSVDRTMRPYQQDIIKTYLEHAHEIGGGIISVGCGRGKTVMGLKIAEELKVKTLILVHKEFLMNQWVDRIKEYLPSARVGYIQGKTLDIQNKDIVLAMIQSISDPRKDKDYPANLFESFGLVIADECHHLAARQFCRSLGKYPFKYTLGLSATPDRADGLARVFKHYLGDIVYKDAEILKSAEDVAMDHIPNSTVELYIYKTMNGNVNTDPKYNKEELNYKKKPNIVTMKSNVANCEHRTRFMLSFLPRLISEGRTILILSCRRAHITQMEKMINAMITDLPIPDCTVGLYVGGMKQADLDNTATKRIIIATYDMAEEAFDCKSLNTLIYATPHKNIKQAVGRILREEKQKRKFIPLIIDIQDIFSTFNAWNKLREKYYKKEGYPMKIFDVSVKSKSEIPDITFNREINNSKANSKGNSKTNKTNKTNNNSNTTKYKLNNGSGSGDNDTCSDESSNDDSEDNETDEIQTEIDF</sequence>
<evidence type="ECO:0000256" key="1">
    <source>
        <dbReference type="ARBA" id="ARBA00022741"/>
    </source>
</evidence>
<dbReference type="InterPro" id="IPR014001">
    <property type="entry name" value="Helicase_ATP-bd"/>
</dbReference>
<dbReference type="GO" id="GO:0016787">
    <property type="term" value="F:hydrolase activity"/>
    <property type="evidence" value="ECO:0007669"/>
    <property type="project" value="UniProtKB-KW"/>
</dbReference>
<organism evidence="7">
    <name type="scientific">viral metagenome</name>
    <dbReference type="NCBI Taxonomy" id="1070528"/>
    <lineage>
        <taxon>unclassified sequences</taxon>
        <taxon>metagenomes</taxon>
        <taxon>organismal metagenomes</taxon>
    </lineage>
</organism>
<dbReference type="Gene3D" id="3.40.50.300">
    <property type="entry name" value="P-loop containing nucleotide triphosphate hydrolases"/>
    <property type="match status" value="2"/>
</dbReference>
<feature type="domain" description="Helicase ATP-binding" evidence="6">
    <location>
        <begin position="107"/>
        <end position="260"/>
    </location>
</feature>
<reference evidence="7" key="1">
    <citation type="journal article" date="2020" name="Nature">
        <title>Giant virus diversity and host interactions through global metagenomics.</title>
        <authorList>
            <person name="Schulz F."/>
            <person name="Roux S."/>
            <person name="Paez-Espino D."/>
            <person name="Jungbluth S."/>
            <person name="Walsh D.A."/>
            <person name="Denef V.J."/>
            <person name="McMahon K.D."/>
            <person name="Konstantinidis K.T."/>
            <person name="Eloe-Fadrosh E.A."/>
            <person name="Kyrpides N.C."/>
            <person name="Woyke T."/>
        </authorList>
    </citation>
    <scope>NUCLEOTIDE SEQUENCE</scope>
    <source>
        <strain evidence="7">GVMAG-M-3300009161-52</strain>
    </source>
</reference>
<dbReference type="PANTHER" id="PTHR11274:SF0">
    <property type="entry name" value="GENERAL TRANSCRIPTION AND DNA REPAIR FACTOR IIH HELICASE SUBUNIT XPB"/>
    <property type="match status" value="1"/>
</dbReference>
<dbReference type="CDD" id="cd18785">
    <property type="entry name" value="SF2_C"/>
    <property type="match status" value="1"/>
</dbReference>
<dbReference type="PANTHER" id="PTHR11274">
    <property type="entry name" value="RAD25/XP-B DNA REPAIR HELICASE"/>
    <property type="match status" value="1"/>
</dbReference>
<dbReference type="Pfam" id="PF04851">
    <property type="entry name" value="ResIII"/>
    <property type="match status" value="1"/>
</dbReference>
<keyword evidence="2" id="KW-0378">Hydrolase</keyword>
<dbReference type="PROSITE" id="PS51192">
    <property type="entry name" value="HELICASE_ATP_BIND_1"/>
    <property type="match status" value="1"/>
</dbReference>
<dbReference type="GO" id="GO:0004386">
    <property type="term" value="F:helicase activity"/>
    <property type="evidence" value="ECO:0007669"/>
    <property type="project" value="UniProtKB-KW"/>
</dbReference>
<proteinExistence type="predicted"/>
<feature type="compositionally biased region" description="Acidic residues" evidence="5">
    <location>
        <begin position="537"/>
        <end position="561"/>
    </location>
</feature>
<dbReference type="EMBL" id="MN738978">
    <property type="protein sequence ID" value="QHT33786.1"/>
    <property type="molecule type" value="Genomic_DNA"/>
</dbReference>
<feature type="region of interest" description="Disordered" evidence="5">
    <location>
        <begin position="497"/>
        <end position="561"/>
    </location>
</feature>
<dbReference type="InterPro" id="IPR050615">
    <property type="entry name" value="ATP-dep_DNA_Helicase"/>
</dbReference>
<dbReference type="GO" id="GO:0005524">
    <property type="term" value="F:ATP binding"/>
    <property type="evidence" value="ECO:0007669"/>
    <property type="project" value="UniProtKB-KW"/>
</dbReference>
<dbReference type="AlphaFoldDB" id="A0A6C0EXA5"/>
<dbReference type="InterPro" id="IPR027417">
    <property type="entry name" value="P-loop_NTPase"/>
</dbReference>
<dbReference type="GO" id="GO:0003677">
    <property type="term" value="F:DNA binding"/>
    <property type="evidence" value="ECO:0007669"/>
    <property type="project" value="InterPro"/>
</dbReference>
<dbReference type="InterPro" id="IPR006935">
    <property type="entry name" value="Helicase/UvrB_N"/>
</dbReference>
<dbReference type="CDD" id="cd17926">
    <property type="entry name" value="DEXHc_RE"/>
    <property type="match status" value="1"/>
</dbReference>
<keyword evidence="3" id="KW-0347">Helicase</keyword>
<feature type="compositionally biased region" description="Low complexity" evidence="5">
    <location>
        <begin position="498"/>
        <end position="528"/>
    </location>
</feature>
<protein>
    <recommendedName>
        <fullName evidence="6">Helicase ATP-binding domain-containing protein</fullName>
    </recommendedName>
</protein>
<evidence type="ECO:0000256" key="2">
    <source>
        <dbReference type="ARBA" id="ARBA00022801"/>
    </source>
</evidence>
<evidence type="ECO:0000256" key="4">
    <source>
        <dbReference type="ARBA" id="ARBA00022840"/>
    </source>
</evidence>
<keyword evidence="4" id="KW-0067">ATP-binding</keyword>
<evidence type="ECO:0000259" key="6">
    <source>
        <dbReference type="PROSITE" id="PS51192"/>
    </source>
</evidence>
<dbReference type="SUPFAM" id="SSF52540">
    <property type="entry name" value="P-loop containing nucleoside triphosphate hydrolases"/>
    <property type="match status" value="2"/>
</dbReference>
<evidence type="ECO:0000256" key="3">
    <source>
        <dbReference type="ARBA" id="ARBA00022806"/>
    </source>
</evidence>
<keyword evidence="1" id="KW-0547">Nucleotide-binding</keyword>